<keyword evidence="1" id="KW-1133">Transmembrane helix</keyword>
<protein>
    <submittedName>
        <fullName evidence="2">Uncharacterized protein</fullName>
    </submittedName>
</protein>
<accession>A0A7W7N719</accession>
<feature type="transmembrane region" description="Helical" evidence="1">
    <location>
        <begin position="47"/>
        <end position="70"/>
    </location>
</feature>
<sequence length="264" mass="30546">MNAKQIVRLSNIIGIISIMLLVYWVFTFILIQVFGLKVFRENMTESFYLSVLGILALMAGSLIINIMFNLTRIAEKHNLDVVNSKSNRWRIMTLILIFPLIAIILFGGDYLTAAKKEKLMIKSAESIIAVNKANSDKLVNYNFSEKYIKETADILEILSGTDKNFPSVTVIVKDSIKGSPVYLGFDDYYEGDLKDTIQPQKNRFLYKTTKEERDYLENVFEKNSNELRYSNYNGRYELFYPYRKNGKKIVLYFSDTQRYGKLGS</sequence>
<evidence type="ECO:0000313" key="2">
    <source>
        <dbReference type="EMBL" id="MBB4802415.1"/>
    </source>
</evidence>
<keyword evidence="1" id="KW-0472">Membrane</keyword>
<keyword evidence="3" id="KW-1185">Reference proteome</keyword>
<evidence type="ECO:0000313" key="3">
    <source>
        <dbReference type="Proteomes" id="UP000561681"/>
    </source>
</evidence>
<dbReference type="RefSeq" id="WP_184162206.1">
    <property type="nucleotide sequence ID" value="NZ_JACHLD010000003.1"/>
</dbReference>
<dbReference type="Proteomes" id="UP000561681">
    <property type="component" value="Unassembled WGS sequence"/>
</dbReference>
<name>A0A7W7N719_9FLAO</name>
<comment type="caution">
    <text evidence="2">The sequence shown here is derived from an EMBL/GenBank/DDBJ whole genome shotgun (WGS) entry which is preliminary data.</text>
</comment>
<gene>
    <name evidence="2" type="ORF">HNP37_002488</name>
</gene>
<feature type="transmembrane region" description="Helical" evidence="1">
    <location>
        <begin position="12"/>
        <end position="35"/>
    </location>
</feature>
<keyword evidence="1" id="KW-0812">Transmembrane</keyword>
<dbReference type="EMBL" id="JACHLD010000003">
    <property type="protein sequence ID" value="MBB4802415.1"/>
    <property type="molecule type" value="Genomic_DNA"/>
</dbReference>
<proteinExistence type="predicted"/>
<organism evidence="2 3">
    <name type="scientific">Flavobacterium nitrogenifigens</name>
    <dbReference type="NCBI Taxonomy" id="1617283"/>
    <lineage>
        <taxon>Bacteria</taxon>
        <taxon>Pseudomonadati</taxon>
        <taxon>Bacteroidota</taxon>
        <taxon>Flavobacteriia</taxon>
        <taxon>Flavobacteriales</taxon>
        <taxon>Flavobacteriaceae</taxon>
        <taxon>Flavobacterium</taxon>
    </lineage>
</organism>
<feature type="transmembrane region" description="Helical" evidence="1">
    <location>
        <begin position="91"/>
        <end position="111"/>
    </location>
</feature>
<dbReference type="AlphaFoldDB" id="A0A7W7N719"/>
<evidence type="ECO:0000256" key="1">
    <source>
        <dbReference type="SAM" id="Phobius"/>
    </source>
</evidence>
<reference evidence="2 3" key="1">
    <citation type="submission" date="2020-08" db="EMBL/GenBank/DDBJ databases">
        <title>Functional genomics of gut bacteria from endangered species of beetles.</title>
        <authorList>
            <person name="Carlos-Shanley C."/>
        </authorList>
    </citation>
    <scope>NUCLEOTIDE SEQUENCE [LARGE SCALE GENOMIC DNA]</scope>
    <source>
        <strain evidence="2 3">S00142</strain>
    </source>
</reference>